<dbReference type="RefSeq" id="WP_087504440.1">
    <property type="nucleotide sequence ID" value="NZ_BMDX01000002.1"/>
</dbReference>
<dbReference type="OrthoDB" id="9772751at2"/>
<dbReference type="Proteomes" id="UP000619743">
    <property type="component" value="Unassembled WGS sequence"/>
</dbReference>
<organism evidence="4 5">
    <name type="scientific">Neiella marina</name>
    <dbReference type="NCBI Taxonomy" id="508461"/>
    <lineage>
        <taxon>Bacteria</taxon>
        <taxon>Pseudomonadati</taxon>
        <taxon>Pseudomonadota</taxon>
        <taxon>Gammaproteobacteria</taxon>
        <taxon>Alteromonadales</taxon>
        <taxon>Echinimonadaceae</taxon>
        <taxon>Neiella</taxon>
    </lineage>
</organism>
<dbReference type="EMBL" id="BMDX01000002">
    <property type="protein sequence ID" value="GGA67227.1"/>
    <property type="molecule type" value="Genomic_DNA"/>
</dbReference>
<protein>
    <submittedName>
        <fullName evidence="4">SAM-dependent methyltransferase</fullName>
    </submittedName>
</protein>
<name>A0A8J2XL85_9GAMM</name>
<dbReference type="GO" id="GO:0032259">
    <property type="term" value="P:methylation"/>
    <property type="evidence" value="ECO:0007669"/>
    <property type="project" value="UniProtKB-KW"/>
</dbReference>
<dbReference type="Pfam" id="PF13649">
    <property type="entry name" value="Methyltransf_25"/>
    <property type="match status" value="1"/>
</dbReference>
<dbReference type="GO" id="GO:0008168">
    <property type="term" value="F:methyltransferase activity"/>
    <property type="evidence" value="ECO:0007669"/>
    <property type="project" value="UniProtKB-KW"/>
</dbReference>
<comment type="caution">
    <text evidence="4">The sequence shown here is derived from an EMBL/GenBank/DDBJ whole genome shotgun (WGS) entry which is preliminary data.</text>
</comment>
<evidence type="ECO:0000256" key="2">
    <source>
        <dbReference type="ARBA" id="ARBA00022679"/>
    </source>
</evidence>
<accession>A0A8J2XL85</accession>
<gene>
    <name evidence="4" type="ORF">GCM10011369_06090</name>
</gene>
<evidence type="ECO:0000313" key="4">
    <source>
        <dbReference type="EMBL" id="GGA67227.1"/>
    </source>
</evidence>
<sequence length="209" mass="23590">MTIDYYNQNANAFVESTLNVDMQALYSPFCSRLQEGALILDGGCGSGRDSKAFIAMGYTVEAMDASLEMVKHASTYTGIHVEHKTFQEIDETEKYDGIWTCASLLHVARKELPTVIKKLTRSLKNGGTWYLSFKYGNTERSKGGRDFTDMDETTVAQLLNPFKELKVVELWHTEDARPSRDEKWLNLIVQKIECGVRAHTRSDTVDCTA</sequence>
<evidence type="ECO:0000256" key="1">
    <source>
        <dbReference type="ARBA" id="ARBA00022603"/>
    </source>
</evidence>
<dbReference type="InterPro" id="IPR029063">
    <property type="entry name" value="SAM-dependent_MTases_sf"/>
</dbReference>
<evidence type="ECO:0000313" key="5">
    <source>
        <dbReference type="Proteomes" id="UP000619743"/>
    </source>
</evidence>
<keyword evidence="5" id="KW-1185">Reference proteome</keyword>
<dbReference type="InterPro" id="IPR041698">
    <property type="entry name" value="Methyltransf_25"/>
</dbReference>
<dbReference type="PANTHER" id="PTHR43861:SF1">
    <property type="entry name" value="TRANS-ACONITATE 2-METHYLTRANSFERASE"/>
    <property type="match status" value="1"/>
</dbReference>
<keyword evidence="2" id="KW-0808">Transferase</keyword>
<dbReference type="PANTHER" id="PTHR43861">
    <property type="entry name" value="TRANS-ACONITATE 2-METHYLTRANSFERASE-RELATED"/>
    <property type="match status" value="1"/>
</dbReference>
<reference evidence="5" key="1">
    <citation type="journal article" date="2019" name="Int. J. Syst. Evol. Microbiol.">
        <title>The Global Catalogue of Microorganisms (GCM) 10K type strain sequencing project: providing services to taxonomists for standard genome sequencing and annotation.</title>
        <authorList>
            <consortium name="The Broad Institute Genomics Platform"/>
            <consortium name="The Broad Institute Genome Sequencing Center for Infectious Disease"/>
            <person name="Wu L."/>
            <person name="Ma J."/>
        </authorList>
    </citation>
    <scope>NUCLEOTIDE SEQUENCE [LARGE SCALE GENOMIC DNA]</scope>
    <source>
        <strain evidence="5">CGMCC 1.10130</strain>
    </source>
</reference>
<dbReference type="SUPFAM" id="SSF53335">
    <property type="entry name" value="S-adenosyl-L-methionine-dependent methyltransferases"/>
    <property type="match status" value="1"/>
</dbReference>
<keyword evidence="1 4" id="KW-0489">Methyltransferase</keyword>
<dbReference type="AlphaFoldDB" id="A0A8J2XL85"/>
<evidence type="ECO:0000259" key="3">
    <source>
        <dbReference type="Pfam" id="PF13649"/>
    </source>
</evidence>
<proteinExistence type="predicted"/>
<dbReference type="CDD" id="cd02440">
    <property type="entry name" value="AdoMet_MTases"/>
    <property type="match status" value="1"/>
</dbReference>
<dbReference type="Gene3D" id="3.40.50.150">
    <property type="entry name" value="Vaccinia Virus protein VP39"/>
    <property type="match status" value="1"/>
</dbReference>
<feature type="domain" description="Methyltransferase" evidence="3">
    <location>
        <begin position="39"/>
        <end position="127"/>
    </location>
</feature>